<dbReference type="Proteomes" id="UP001218218">
    <property type="component" value="Unassembled WGS sequence"/>
</dbReference>
<reference evidence="1" key="1">
    <citation type="submission" date="2023-03" db="EMBL/GenBank/DDBJ databases">
        <title>Massive genome expansion in bonnet fungi (Mycena s.s.) driven by repeated elements and novel gene families across ecological guilds.</title>
        <authorList>
            <consortium name="Lawrence Berkeley National Laboratory"/>
            <person name="Harder C.B."/>
            <person name="Miyauchi S."/>
            <person name="Viragh M."/>
            <person name="Kuo A."/>
            <person name="Thoen E."/>
            <person name="Andreopoulos B."/>
            <person name="Lu D."/>
            <person name="Skrede I."/>
            <person name="Drula E."/>
            <person name="Henrissat B."/>
            <person name="Morin E."/>
            <person name="Kohler A."/>
            <person name="Barry K."/>
            <person name="LaButti K."/>
            <person name="Morin E."/>
            <person name="Salamov A."/>
            <person name="Lipzen A."/>
            <person name="Mereny Z."/>
            <person name="Hegedus B."/>
            <person name="Baldrian P."/>
            <person name="Stursova M."/>
            <person name="Weitz H."/>
            <person name="Taylor A."/>
            <person name="Grigoriev I.V."/>
            <person name="Nagy L.G."/>
            <person name="Martin F."/>
            <person name="Kauserud H."/>
        </authorList>
    </citation>
    <scope>NUCLEOTIDE SEQUENCE</scope>
    <source>
        <strain evidence="1">CBHHK002</strain>
    </source>
</reference>
<protein>
    <submittedName>
        <fullName evidence="1">Uncharacterized protein</fullName>
    </submittedName>
</protein>
<evidence type="ECO:0000313" key="1">
    <source>
        <dbReference type="EMBL" id="KAJ7310848.1"/>
    </source>
</evidence>
<keyword evidence="2" id="KW-1185">Reference proteome</keyword>
<name>A0AAD7ECP7_9AGAR</name>
<dbReference type="AlphaFoldDB" id="A0AAD7ECP7"/>
<proteinExistence type="predicted"/>
<evidence type="ECO:0000313" key="2">
    <source>
        <dbReference type="Proteomes" id="UP001218218"/>
    </source>
</evidence>
<dbReference type="EMBL" id="JARIHO010000077">
    <property type="protein sequence ID" value="KAJ7310848.1"/>
    <property type="molecule type" value="Genomic_DNA"/>
</dbReference>
<comment type="caution">
    <text evidence="1">The sequence shown here is derived from an EMBL/GenBank/DDBJ whole genome shotgun (WGS) entry which is preliminary data.</text>
</comment>
<sequence length="744" mass="83490">MNIPLRFQAAGGNRGVFGFKSESKRDQALRFKYRMFRVKENAFPGHHSVDTVAIGTYFSLAPIFQNLVEPMNSIVPHLGRRRSAQPSISISNGWVLNPTCGGSSSLLDTLHVILLGIFYYRYTVTNFGDYAPLQAISTWSLLGKAQVVVEDIIALMVQLFAISLFHVSERTNTRDGTYYNNGNEEVPRDWCSDSIGEEAVGRWKSGIAKWELCPYVLIVHSKHWTVWLWNWFYSRRVSFTPGVICSKKKRSLISFIKVNVKIKESGRTKCRMRPVDHYCHDILSVVAEATRQAFQGYEPDYQQFDALETSWDALQNTVRSYGFKWLAAHSTNTTSNYGVAVVDSGQKLIGSESSQRDWKYHIPDTVTTSGRRGVARGWQGVGWWWFETKEVESRRHSLSADIVGDITRSTSLTRCCRTLPPRAPIQCLFLVVRTRTRHMSPTRSLSEKPTDKSCSCTSCTALITSRVELIAPTVANGVIAWSIAGLCYMYNVNIFFAVERTMFEGGIHACSSSRVGYIAKWRNPGLITEHSRNAPRFDCIIYETDDDPIAMGELCFVFRCHLPGNAAIDLAMVRPFRKTTWQPNTRTDCPIREKMPATTASFITLEHIVRSTLLCPIFGGKAGMHYIIDCVDEDIPSRLVLRSLKVVGTRMHLGTVWDVLFSDDVRTTQWPEVIIHVFAIATAIAANTRQHLREKMNGDVQLYSSGQLSGHPSAIAFASGGTQTIGSAVDMEGSQDNFKAPGAF</sequence>
<accession>A0AAD7ECP7</accession>
<gene>
    <name evidence="1" type="ORF">DFH08DRAFT_822950</name>
</gene>
<organism evidence="1 2">
    <name type="scientific">Mycena albidolilacea</name>
    <dbReference type="NCBI Taxonomy" id="1033008"/>
    <lineage>
        <taxon>Eukaryota</taxon>
        <taxon>Fungi</taxon>
        <taxon>Dikarya</taxon>
        <taxon>Basidiomycota</taxon>
        <taxon>Agaricomycotina</taxon>
        <taxon>Agaricomycetes</taxon>
        <taxon>Agaricomycetidae</taxon>
        <taxon>Agaricales</taxon>
        <taxon>Marasmiineae</taxon>
        <taxon>Mycenaceae</taxon>
        <taxon>Mycena</taxon>
    </lineage>
</organism>